<organism evidence="10 11">
    <name type="scientific">Asbolus verrucosus</name>
    <name type="common">Desert ironclad beetle</name>
    <dbReference type="NCBI Taxonomy" id="1661398"/>
    <lineage>
        <taxon>Eukaryota</taxon>
        <taxon>Metazoa</taxon>
        <taxon>Ecdysozoa</taxon>
        <taxon>Arthropoda</taxon>
        <taxon>Hexapoda</taxon>
        <taxon>Insecta</taxon>
        <taxon>Pterygota</taxon>
        <taxon>Neoptera</taxon>
        <taxon>Endopterygota</taxon>
        <taxon>Coleoptera</taxon>
        <taxon>Polyphaga</taxon>
        <taxon>Cucujiformia</taxon>
        <taxon>Tenebrionidae</taxon>
        <taxon>Pimeliinae</taxon>
        <taxon>Asbolus</taxon>
    </lineage>
</organism>
<comment type="caution">
    <text evidence="10">The sequence shown here is derived from an EMBL/GenBank/DDBJ whole genome shotgun (WGS) entry which is preliminary data.</text>
</comment>
<evidence type="ECO:0000313" key="11">
    <source>
        <dbReference type="Proteomes" id="UP000292052"/>
    </source>
</evidence>
<protein>
    <submittedName>
        <fullName evidence="10">Insulin-like receptor</fullName>
    </submittedName>
</protein>
<dbReference type="InterPro" id="IPR036116">
    <property type="entry name" value="FN3_sf"/>
</dbReference>
<evidence type="ECO:0000256" key="3">
    <source>
        <dbReference type="ARBA" id="ARBA00022741"/>
    </source>
</evidence>
<dbReference type="GO" id="GO:0005524">
    <property type="term" value="F:ATP binding"/>
    <property type="evidence" value="ECO:0007669"/>
    <property type="project" value="UniProtKB-KW"/>
</dbReference>
<evidence type="ECO:0000256" key="5">
    <source>
        <dbReference type="ARBA" id="ARBA00022989"/>
    </source>
</evidence>
<feature type="domain" description="Fibronectin type-III" evidence="9">
    <location>
        <begin position="268"/>
        <end position="365"/>
    </location>
</feature>
<dbReference type="STRING" id="1661398.A0A482WE96"/>
<dbReference type="Gene3D" id="2.60.40.10">
    <property type="entry name" value="Immunoglobulins"/>
    <property type="match status" value="3"/>
</dbReference>
<dbReference type="InterPro" id="IPR036941">
    <property type="entry name" value="Rcpt_L-dom_sf"/>
</dbReference>
<dbReference type="Pfam" id="PF01030">
    <property type="entry name" value="Recep_L_domain"/>
    <property type="match status" value="1"/>
</dbReference>
<dbReference type="SUPFAM" id="SSF52058">
    <property type="entry name" value="L domain-like"/>
    <property type="match status" value="1"/>
</dbReference>
<proteinExistence type="predicted"/>
<dbReference type="EMBL" id="QDEB01002060">
    <property type="protein sequence ID" value="RZC43079.1"/>
    <property type="molecule type" value="Genomic_DNA"/>
</dbReference>
<keyword evidence="4" id="KW-0067">ATP-binding</keyword>
<evidence type="ECO:0000256" key="6">
    <source>
        <dbReference type="ARBA" id="ARBA00023136"/>
    </source>
</evidence>
<comment type="subcellular location">
    <subcellularLocation>
        <location evidence="1">Membrane</location>
        <topology evidence="1">Single-pass membrane protein</topology>
    </subcellularLocation>
</comment>
<evidence type="ECO:0000256" key="2">
    <source>
        <dbReference type="ARBA" id="ARBA00022692"/>
    </source>
</evidence>
<dbReference type="GO" id="GO:0030425">
    <property type="term" value="C:dendrite"/>
    <property type="evidence" value="ECO:0007669"/>
    <property type="project" value="TreeGrafter"/>
</dbReference>
<keyword evidence="3" id="KW-0547">Nucleotide-binding</keyword>
<evidence type="ECO:0000313" key="10">
    <source>
        <dbReference type="EMBL" id="RZC43079.1"/>
    </source>
</evidence>
<dbReference type="GO" id="GO:0005005">
    <property type="term" value="F:transmembrane-ephrin receptor activity"/>
    <property type="evidence" value="ECO:0007669"/>
    <property type="project" value="TreeGrafter"/>
</dbReference>
<keyword evidence="6" id="KW-0472">Membrane</keyword>
<keyword evidence="2" id="KW-0812">Transmembrane</keyword>
<dbReference type="CDD" id="cd00063">
    <property type="entry name" value="FN3"/>
    <property type="match status" value="2"/>
</dbReference>
<dbReference type="InterPro" id="IPR050449">
    <property type="entry name" value="Ephrin_rcpt_TKs"/>
</dbReference>
<evidence type="ECO:0000256" key="1">
    <source>
        <dbReference type="ARBA" id="ARBA00004167"/>
    </source>
</evidence>
<dbReference type="PANTHER" id="PTHR46877">
    <property type="entry name" value="EPH RECEPTOR A5"/>
    <property type="match status" value="1"/>
</dbReference>
<evidence type="ECO:0000259" key="9">
    <source>
        <dbReference type="PROSITE" id="PS50853"/>
    </source>
</evidence>
<evidence type="ECO:0000256" key="4">
    <source>
        <dbReference type="ARBA" id="ARBA00022840"/>
    </source>
</evidence>
<evidence type="ECO:0000256" key="8">
    <source>
        <dbReference type="SAM" id="MobiDB-lite"/>
    </source>
</evidence>
<dbReference type="GO" id="GO:0007411">
    <property type="term" value="P:axon guidance"/>
    <property type="evidence" value="ECO:0007669"/>
    <property type="project" value="TreeGrafter"/>
</dbReference>
<dbReference type="Proteomes" id="UP000292052">
    <property type="component" value="Unassembled WGS sequence"/>
</dbReference>
<name>A0A482WE96_ASBVE</name>
<gene>
    <name evidence="10" type="ORF">BDFB_005215</name>
</gene>
<reference evidence="10 11" key="1">
    <citation type="submission" date="2017-03" db="EMBL/GenBank/DDBJ databases">
        <title>Genome of the blue death feigning beetle - Asbolus verrucosus.</title>
        <authorList>
            <person name="Rider S.D."/>
        </authorList>
    </citation>
    <scope>NUCLEOTIDE SEQUENCE [LARGE SCALE GENOMIC DNA]</scope>
    <source>
        <strain evidence="10">Butters</strain>
        <tissue evidence="10">Head and leg muscle</tissue>
    </source>
</reference>
<dbReference type="Gene3D" id="3.80.20.20">
    <property type="entry name" value="Receptor L-domain"/>
    <property type="match status" value="1"/>
</dbReference>
<dbReference type="SMART" id="SM00060">
    <property type="entry name" value="FN3"/>
    <property type="match status" value="3"/>
</dbReference>
<dbReference type="PANTHER" id="PTHR46877:SF14">
    <property type="entry name" value="RECEPTOR PROTEIN-TYROSINE KINASE"/>
    <property type="match status" value="1"/>
</dbReference>
<feature type="domain" description="Fibronectin type-III" evidence="9">
    <location>
        <begin position="489"/>
        <end position="592"/>
    </location>
</feature>
<dbReference type="FunFam" id="2.60.40.10:FF:001941">
    <property type="entry name" value="Tyrosine-protein kinase receptor"/>
    <property type="match status" value="1"/>
</dbReference>
<dbReference type="GO" id="GO:0005886">
    <property type="term" value="C:plasma membrane"/>
    <property type="evidence" value="ECO:0007669"/>
    <property type="project" value="TreeGrafter"/>
</dbReference>
<dbReference type="InterPro" id="IPR003961">
    <property type="entry name" value="FN3_dom"/>
</dbReference>
<feature type="region of interest" description="Disordered" evidence="8">
    <location>
        <begin position="323"/>
        <end position="344"/>
    </location>
</feature>
<evidence type="ECO:0000256" key="7">
    <source>
        <dbReference type="ARBA" id="ARBA00023170"/>
    </source>
</evidence>
<dbReference type="SUPFAM" id="SSF49265">
    <property type="entry name" value="Fibronectin type III"/>
    <property type="match status" value="3"/>
</dbReference>
<keyword evidence="7 10" id="KW-0675">Receptor</keyword>
<keyword evidence="5" id="KW-1133">Transmembrane helix</keyword>
<dbReference type="FunFam" id="2.60.40.10:FF:000087">
    <property type="entry name" value="Tyrosine-protein kinase receptor"/>
    <property type="match status" value="1"/>
</dbReference>
<accession>A0A482WE96</accession>
<dbReference type="Pfam" id="PF00041">
    <property type="entry name" value="fn3"/>
    <property type="match status" value="1"/>
</dbReference>
<sequence length="677" mass="76214">MMLNIFAYHVKKECAGVNIDSITLAKQLRGCTHITSSLEIQIRGGRNVVNELEENLGMIEEIDGYLKVVRSFPLVSLNFLKNLKRINGNQLESQKYVFVVLDNQNLQELWDWGTKKELEIKNEIEGLQKIANLGNSTELEVATNSNGDVDELIVEPPKVRDSRGVVLEWKPFIMKDQRKLLGYIVYSIEAPIKNVTLYDGRDACGGDGWRVDDVPIPDDENKITHPLTALKPYTQYAYYVKTYTIATEKRGAQSEIGYFMTLPSTPTLPIGLDVTSDSFDSLKVTWKPPLQPNGNLTHYIVSGKKLTMQMDYGNYCVSPTKSSKHTTVHPSPPVAPPVSTTTNNDTCSCYENKPSTPSINEGEEHSRIKFEDELHNAVYVKKKEIPESRRKRDTSIETFPNDFESQMYKTNNNDIKNSTENGTNVWASFSFKVYGKTEFFVSNLHHFTNYAIHVQACRAKSNDTNDKGNYCSTSSVKQARTLMKEGADDIKQVQITNQSLEMVSITWKEPEDPNGVILSYTIEYRKLDNENQNIFQSKPVAECVTPSQFLNRSRIHTLKKLLPGNYSLRVISLSSAEMQAFSQYIYFYIEEPRSNTTLIVVICITLIVDDPSTPLRIAGDNDVNFSLNSDDSDDDFGNDTDTHIRFPSIPIDNKDGITTANGYVSGCPTNGAATTQC</sequence>
<dbReference type="PROSITE" id="PS50853">
    <property type="entry name" value="FN3"/>
    <property type="match status" value="2"/>
</dbReference>
<dbReference type="AlphaFoldDB" id="A0A482WE96"/>
<dbReference type="OrthoDB" id="5809444at2759"/>
<dbReference type="InterPro" id="IPR000494">
    <property type="entry name" value="Rcpt_L-dom"/>
</dbReference>
<keyword evidence="11" id="KW-1185">Reference proteome</keyword>
<dbReference type="InterPro" id="IPR013783">
    <property type="entry name" value="Ig-like_fold"/>
</dbReference>